<evidence type="ECO:0000313" key="2">
    <source>
        <dbReference type="Proteomes" id="UP000190973"/>
    </source>
</evidence>
<accession>A0A1S8SB98</accession>
<proteinExistence type="predicted"/>
<reference evidence="1 2" key="1">
    <citation type="submission" date="2016-05" db="EMBL/GenBank/DDBJ databases">
        <title>Microbial solvent formation.</title>
        <authorList>
            <person name="Poehlein A."/>
            <person name="Montoya Solano J.D."/>
            <person name="Flitsch S."/>
            <person name="Krabben P."/>
            <person name="Duerre P."/>
            <person name="Daniel R."/>
        </authorList>
    </citation>
    <scope>NUCLEOTIDE SEQUENCE [LARGE SCALE GENOMIC DNA]</scope>
    <source>
        <strain evidence="1 2">DSM 53</strain>
    </source>
</reference>
<sequence>MLIAPIPYYFFDKKYSNAPPNDLMIYYITEPFTP</sequence>
<comment type="caution">
    <text evidence="1">The sequence shown here is derived from an EMBL/GenBank/DDBJ whole genome shotgun (WGS) entry which is preliminary data.</text>
</comment>
<dbReference type="EMBL" id="LZZI01000019">
    <property type="protein sequence ID" value="OOM62758.1"/>
    <property type="molecule type" value="Genomic_DNA"/>
</dbReference>
<gene>
    <name evidence="1" type="ORF">CLBCK_15270</name>
</gene>
<organism evidence="1 2">
    <name type="scientific">Clostridium beijerinckii</name>
    <name type="common">Clostridium MP</name>
    <dbReference type="NCBI Taxonomy" id="1520"/>
    <lineage>
        <taxon>Bacteria</taxon>
        <taxon>Bacillati</taxon>
        <taxon>Bacillota</taxon>
        <taxon>Clostridia</taxon>
        <taxon>Eubacteriales</taxon>
        <taxon>Clostridiaceae</taxon>
        <taxon>Clostridium</taxon>
    </lineage>
</organism>
<protein>
    <submittedName>
        <fullName evidence="1">Uncharacterized protein</fullName>
    </submittedName>
</protein>
<evidence type="ECO:0000313" key="1">
    <source>
        <dbReference type="EMBL" id="OOM62758.1"/>
    </source>
</evidence>
<name>A0A1S8SB98_CLOBE</name>
<dbReference type="Proteomes" id="UP000190973">
    <property type="component" value="Unassembled WGS sequence"/>
</dbReference>
<dbReference type="AlphaFoldDB" id="A0A1S8SB98"/>